<evidence type="ECO:0008006" key="4">
    <source>
        <dbReference type="Google" id="ProtNLM"/>
    </source>
</evidence>
<dbReference type="RefSeq" id="WP_115303599.1">
    <property type="nucleotide sequence ID" value="NZ_CAAAHO010000005.1"/>
</dbReference>
<dbReference type="OrthoDB" id="5653411at2"/>
<evidence type="ECO:0000256" key="1">
    <source>
        <dbReference type="SAM" id="Phobius"/>
    </source>
</evidence>
<name>A0A378I422_9GAMM</name>
<dbReference type="Proteomes" id="UP000254968">
    <property type="component" value="Unassembled WGS sequence"/>
</dbReference>
<organism evidence="2 3">
    <name type="scientific">Legionella beliardensis</name>
    <dbReference type="NCBI Taxonomy" id="91822"/>
    <lineage>
        <taxon>Bacteria</taxon>
        <taxon>Pseudomonadati</taxon>
        <taxon>Pseudomonadota</taxon>
        <taxon>Gammaproteobacteria</taxon>
        <taxon>Legionellales</taxon>
        <taxon>Legionellaceae</taxon>
        <taxon>Legionella</taxon>
    </lineage>
</organism>
<gene>
    <name evidence="2" type="ORF">NCTC13315_02489</name>
</gene>
<sequence length="177" mass="19158">MRSKFPINKKILVDKNFKAEHVYAPAFNFFTNDVRNNTTSSFYKPYRNDAKDIIKTVAAPIYAPLVWGALSVVTALATVASAFVSLGYLAMAGVSRAQGHAELTSERLSCAKQFAILSGVSALVTPVLAIMAAVSIPENLVKIASRGVQTAIVAVNEKKEEAAYGETDYFDKGFNPF</sequence>
<evidence type="ECO:0000313" key="3">
    <source>
        <dbReference type="Proteomes" id="UP000254968"/>
    </source>
</evidence>
<keyword evidence="1" id="KW-0472">Membrane</keyword>
<protein>
    <recommendedName>
        <fullName evidence="4">Transmembrane protein</fullName>
    </recommendedName>
</protein>
<reference evidence="2 3" key="1">
    <citation type="submission" date="2018-06" db="EMBL/GenBank/DDBJ databases">
        <authorList>
            <consortium name="Pathogen Informatics"/>
            <person name="Doyle S."/>
        </authorList>
    </citation>
    <scope>NUCLEOTIDE SEQUENCE [LARGE SCALE GENOMIC DNA]</scope>
    <source>
        <strain evidence="2 3">NCTC13315</strain>
    </source>
</reference>
<dbReference type="AlphaFoldDB" id="A0A378I422"/>
<proteinExistence type="predicted"/>
<dbReference type="EMBL" id="UGNV01000001">
    <property type="protein sequence ID" value="STX29929.1"/>
    <property type="molecule type" value="Genomic_DNA"/>
</dbReference>
<evidence type="ECO:0000313" key="2">
    <source>
        <dbReference type="EMBL" id="STX29929.1"/>
    </source>
</evidence>
<keyword evidence="3" id="KW-1185">Reference proteome</keyword>
<feature type="transmembrane region" description="Helical" evidence="1">
    <location>
        <begin position="114"/>
        <end position="136"/>
    </location>
</feature>
<feature type="transmembrane region" description="Helical" evidence="1">
    <location>
        <begin position="65"/>
        <end position="94"/>
    </location>
</feature>
<keyword evidence="1" id="KW-0812">Transmembrane</keyword>
<accession>A0A378I422</accession>
<keyword evidence="1" id="KW-1133">Transmembrane helix</keyword>